<feature type="signal peptide" evidence="1">
    <location>
        <begin position="1"/>
        <end position="20"/>
    </location>
</feature>
<keyword evidence="3" id="KW-1185">Reference proteome</keyword>
<name>A0AAD7UZL6_9FUNG</name>
<evidence type="ECO:0000256" key="1">
    <source>
        <dbReference type="SAM" id="SignalP"/>
    </source>
</evidence>
<gene>
    <name evidence="2" type="ORF">O0I10_008138</name>
</gene>
<dbReference type="RefSeq" id="XP_058341038.1">
    <property type="nucleotide sequence ID" value="XM_058488145.1"/>
</dbReference>
<sequence>MNFKLSAFLALVICTLLVLATPPPNQGDPKPVDKKLEQGLAICAMGCGSGPVNERKSCTEKCQNDVRAKYAPK</sequence>
<protein>
    <submittedName>
        <fullName evidence="2">Uncharacterized protein</fullName>
    </submittedName>
</protein>
<organism evidence="2 3">
    <name type="scientific">Lichtheimia ornata</name>
    <dbReference type="NCBI Taxonomy" id="688661"/>
    <lineage>
        <taxon>Eukaryota</taxon>
        <taxon>Fungi</taxon>
        <taxon>Fungi incertae sedis</taxon>
        <taxon>Mucoromycota</taxon>
        <taxon>Mucoromycotina</taxon>
        <taxon>Mucoromycetes</taxon>
        <taxon>Mucorales</taxon>
        <taxon>Lichtheimiaceae</taxon>
        <taxon>Lichtheimia</taxon>
    </lineage>
</organism>
<dbReference type="AlphaFoldDB" id="A0AAD7UZL6"/>
<reference evidence="2 3" key="1">
    <citation type="submission" date="2023-03" db="EMBL/GenBank/DDBJ databases">
        <title>Genome sequence of Lichtheimia ornata CBS 291.66.</title>
        <authorList>
            <person name="Mohabir J.T."/>
            <person name="Shea T.P."/>
            <person name="Kurbessoian T."/>
            <person name="Berby B."/>
            <person name="Fontaine J."/>
            <person name="Livny J."/>
            <person name="Gnirke A."/>
            <person name="Stajich J.E."/>
            <person name="Cuomo C.A."/>
        </authorList>
    </citation>
    <scope>NUCLEOTIDE SEQUENCE [LARGE SCALE GENOMIC DNA]</scope>
    <source>
        <strain evidence="2">CBS 291.66</strain>
    </source>
</reference>
<proteinExistence type="predicted"/>
<evidence type="ECO:0000313" key="2">
    <source>
        <dbReference type="EMBL" id="KAJ8656125.1"/>
    </source>
</evidence>
<dbReference type="GeneID" id="83215545"/>
<keyword evidence="1" id="KW-0732">Signal</keyword>
<comment type="caution">
    <text evidence="2">The sequence shown here is derived from an EMBL/GenBank/DDBJ whole genome shotgun (WGS) entry which is preliminary data.</text>
</comment>
<dbReference type="Proteomes" id="UP001234581">
    <property type="component" value="Unassembled WGS sequence"/>
</dbReference>
<feature type="chain" id="PRO_5042123029" evidence="1">
    <location>
        <begin position="21"/>
        <end position="73"/>
    </location>
</feature>
<dbReference type="EMBL" id="JARTCD010000042">
    <property type="protein sequence ID" value="KAJ8656125.1"/>
    <property type="molecule type" value="Genomic_DNA"/>
</dbReference>
<evidence type="ECO:0000313" key="3">
    <source>
        <dbReference type="Proteomes" id="UP001234581"/>
    </source>
</evidence>
<accession>A0AAD7UZL6</accession>